<dbReference type="PANTHER" id="PTHR10668:SF105">
    <property type="entry name" value="DEHYDROGENASE-RELATED"/>
    <property type="match status" value="1"/>
</dbReference>
<dbReference type="OrthoDB" id="833207at2"/>
<dbReference type="PANTHER" id="PTHR10668">
    <property type="entry name" value="PHYTOENE DEHYDROGENASE"/>
    <property type="match status" value="1"/>
</dbReference>
<dbReference type="AlphaFoldDB" id="H0DZZ8"/>
<name>H0DZZ8_9ACTN</name>
<proteinExistence type="predicted"/>
<reference evidence="1 2" key="1">
    <citation type="journal article" date="2013" name="Biodegradation">
        <title>Quantitative proteomic analysis of ibuprofen-degrading Patulibacter sp. strain I11.</title>
        <authorList>
            <person name="Almeida B."/>
            <person name="Kjeldal H."/>
            <person name="Lolas I."/>
            <person name="Knudsen A.D."/>
            <person name="Carvalho G."/>
            <person name="Nielsen K.L."/>
            <person name="Barreto Crespo M.T."/>
            <person name="Stensballe A."/>
            <person name="Nielsen J.L."/>
        </authorList>
    </citation>
    <scope>NUCLEOTIDE SEQUENCE [LARGE SCALE GENOMIC DNA]</scope>
    <source>
        <strain evidence="1 2">I11</strain>
    </source>
</reference>
<comment type="caution">
    <text evidence="1">The sequence shown here is derived from an EMBL/GenBank/DDBJ whole genome shotgun (WGS) entry which is preliminary data.</text>
</comment>
<protein>
    <submittedName>
        <fullName evidence="1">Putative dehydrogenase</fullName>
    </submittedName>
</protein>
<evidence type="ECO:0000313" key="2">
    <source>
        <dbReference type="Proteomes" id="UP000005143"/>
    </source>
</evidence>
<evidence type="ECO:0000313" key="1">
    <source>
        <dbReference type="EMBL" id="EHN12957.1"/>
    </source>
</evidence>
<dbReference type="PATRIC" id="fig|1097667.3.peg.103"/>
<organism evidence="1 2">
    <name type="scientific">Patulibacter medicamentivorans</name>
    <dbReference type="NCBI Taxonomy" id="1097667"/>
    <lineage>
        <taxon>Bacteria</taxon>
        <taxon>Bacillati</taxon>
        <taxon>Actinomycetota</taxon>
        <taxon>Thermoleophilia</taxon>
        <taxon>Solirubrobacterales</taxon>
        <taxon>Patulibacteraceae</taxon>
        <taxon>Patulibacter</taxon>
    </lineage>
</organism>
<gene>
    <name evidence="1" type="ORF">PAI11_01030</name>
</gene>
<dbReference type="Gene3D" id="3.50.50.60">
    <property type="entry name" value="FAD/NAD(P)-binding domain"/>
    <property type="match status" value="2"/>
</dbReference>
<dbReference type="InterPro" id="IPR036188">
    <property type="entry name" value="FAD/NAD-bd_sf"/>
</dbReference>
<accession>H0DZZ8</accession>
<dbReference type="Proteomes" id="UP000005143">
    <property type="component" value="Unassembled WGS sequence"/>
</dbReference>
<dbReference type="Pfam" id="PF13450">
    <property type="entry name" value="NAD_binding_8"/>
    <property type="match status" value="1"/>
</dbReference>
<dbReference type="RefSeq" id="WP_007569734.1">
    <property type="nucleotide sequence ID" value="NZ_AGUD01000004.1"/>
</dbReference>
<sequence length="541" mass="56192">MAREVDAVVVGSGHNGLVAAAYLARAGWSVEVLEQADRAGGAVATEELTVPGYRHDTFSSWHPLFQGSQAWAELGDELRAHGLDYVNADDAVTASVLPDGSAVVGHRDPERTAAGFGDRDGAAYLAELADLGRHIESIGGLLGVELHGLGALRQAAGLRRAMGGRAFAALGSRVAASSRAWLESTFEGRAVGDLLAPWGLHTGLTPDDAGGAFSLLALAGGLHAGGLPVVRGGSVGFVDAFVGLIAAHGGTVRTGTAVEEIVVRGGRAVAVRAGGEEIAARRAVIANVTPTQLYGSLLAAGSAPRQATDEAARFRYGRRAGTQIHLALDAPPRWRGDARLARAPLIHLTSGVDGVTRACVDAALGLLPAEPTIVCGQPTVIDPSRAPAGGAIIWIQLQEVPYRPTGDAAGTIDVGEGSWTPELEAAYADRIVERLGVHVEGLQESIVGRAILSPRELERRNPNLVRGDIYAGATDLDQSYLWRPLPSFGSHATPVAGLYQCGASTYPGPGLNAASGRIVARALLAPTARERLRSRLRRGRG</sequence>
<keyword evidence="2" id="KW-1185">Reference proteome</keyword>
<dbReference type="SUPFAM" id="SSF51905">
    <property type="entry name" value="FAD/NAD(P)-binding domain"/>
    <property type="match status" value="1"/>
</dbReference>
<dbReference type="EMBL" id="AGUD01000004">
    <property type="protein sequence ID" value="EHN12957.1"/>
    <property type="molecule type" value="Genomic_DNA"/>
</dbReference>